<evidence type="ECO:0000256" key="1">
    <source>
        <dbReference type="SAM" id="Phobius"/>
    </source>
</evidence>
<feature type="transmembrane region" description="Helical" evidence="1">
    <location>
        <begin position="98"/>
        <end position="119"/>
    </location>
</feature>
<dbReference type="AlphaFoldDB" id="A0A7D5TBW5"/>
<dbReference type="OrthoDB" id="313161at2157"/>
<evidence type="ECO:0000313" key="3">
    <source>
        <dbReference type="Proteomes" id="UP000509667"/>
    </source>
</evidence>
<name>A0A7D5TBW5_9EURY</name>
<protein>
    <submittedName>
        <fullName evidence="2">DUF368 domain-containing protein</fullName>
    </submittedName>
</protein>
<organism evidence="2 3">
    <name type="scientific">Halosimplex rubrum</name>
    <dbReference type="NCBI Taxonomy" id="869889"/>
    <lineage>
        <taxon>Archaea</taxon>
        <taxon>Methanobacteriati</taxon>
        <taxon>Methanobacteriota</taxon>
        <taxon>Stenosarchaea group</taxon>
        <taxon>Halobacteria</taxon>
        <taxon>Halobacteriales</taxon>
        <taxon>Haloarculaceae</taxon>
        <taxon>Halosimplex</taxon>
    </lineage>
</organism>
<feature type="transmembrane region" description="Helical" evidence="1">
    <location>
        <begin position="185"/>
        <end position="211"/>
    </location>
</feature>
<keyword evidence="1" id="KW-1133">Transmembrane helix</keyword>
<sequence length="340" mass="34780">MTTAPDSARDEVTLRESVPPVREWARTFVVGLFMGTADGVPGVSGGTVALIAGIYERLIAAINAVSLGRFLDGLRALTPLDGGVSLDRAAAVLEEVDGWFLLALLGGIGTAVVLVGQAVEYADEHAPVLMFGFFFGLIGASALVLLRAVAIRTLPEAVAAVAGVVVAFVASGYSESLLGGGGLPVVFVAGAVAVSAMILPGLSGSLLLVILGQYTYMYAQLGDFLDGIVAVATRGAVAELTGPGVVVTVFICGGLVGLFTIARVIHAALDANREVTYAFLVALVLGALRAPITALNDPVEYPSVVWDAPTTEAFAALAVVGAAVVFVLDYYAVDIDLDSV</sequence>
<dbReference type="Pfam" id="PF04018">
    <property type="entry name" value="VCA0040-like"/>
    <property type="match status" value="1"/>
</dbReference>
<feature type="transmembrane region" description="Helical" evidence="1">
    <location>
        <begin position="125"/>
        <end position="146"/>
    </location>
</feature>
<feature type="transmembrane region" description="Helical" evidence="1">
    <location>
        <begin position="153"/>
        <end position="173"/>
    </location>
</feature>
<dbReference type="PANTHER" id="PTHR37308:SF1">
    <property type="entry name" value="POLYPRENYL-PHOSPHATE TRANSPORTER"/>
    <property type="match status" value="1"/>
</dbReference>
<keyword evidence="1" id="KW-0812">Transmembrane</keyword>
<dbReference type="RefSeq" id="WP_179910711.1">
    <property type="nucleotide sequence ID" value="NZ_CP058910.1"/>
</dbReference>
<reference evidence="2 3" key="1">
    <citation type="submission" date="2020-07" db="EMBL/GenBank/DDBJ databases">
        <title>Halosimplex pelagicum sp. nov. and Halosimplex rubrum sp. nov., isolated from salted brown alga Laminaria, and emended description of the genus Halosimplex.</title>
        <authorList>
            <person name="Cui H."/>
        </authorList>
    </citation>
    <scope>NUCLEOTIDE SEQUENCE [LARGE SCALE GENOMIC DNA]</scope>
    <source>
        <strain evidence="2 3">R27</strain>
    </source>
</reference>
<dbReference type="KEGG" id="hrr:HZS55_05410"/>
<dbReference type="PANTHER" id="PTHR37308">
    <property type="entry name" value="INTEGRAL MEMBRANE PROTEIN"/>
    <property type="match status" value="1"/>
</dbReference>
<dbReference type="Proteomes" id="UP000509667">
    <property type="component" value="Chromosome"/>
</dbReference>
<evidence type="ECO:0000313" key="2">
    <source>
        <dbReference type="EMBL" id="QLH76776.1"/>
    </source>
</evidence>
<feature type="transmembrane region" description="Helical" evidence="1">
    <location>
        <begin position="277"/>
        <end position="294"/>
    </location>
</feature>
<feature type="transmembrane region" description="Helical" evidence="1">
    <location>
        <begin position="314"/>
        <end position="333"/>
    </location>
</feature>
<keyword evidence="1" id="KW-0472">Membrane</keyword>
<proteinExistence type="predicted"/>
<dbReference type="EMBL" id="CP058910">
    <property type="protein sequence ID" value="QLH76776.1"/>
    <property type="molecule type" value="Genomic_DNA"/>
</dbReference>
<dbReference type="InterPro" id="IPR007163">
    <property type="entry name" value="VCA0040-like"/>
</dbReference>
<feature type="transmembrane region" description="Helical" evidence="1">
    <location>
        <begin position="243"/>
        <end position="265"/>
    </location>
</feature>
<accession>A0A7D5TBW5</accession>
<keyword evidence="3" id="KW-1185">Reference proteome</keyword>
<dbReference type="GeneID" id="56077279"/>
<gene>
    <name evidence="2" type="ORF">HZS55_05410</name>
</gene>